<gene>
    <name evidence="2" type="ORF">BN2475_990011</name>
</gene>
<evidence type="ECO:0000256" key="1">
    <source>
        <dbReference type="SAM" id="MobiDB-lite"/>
    </source>
</evidence>
<feature type="compositionally biased region" description="Basic and acidic residues" evidence="1">
    <location>
        <begin position="27"/>
        <end position="50"/>
    </location>
</feature>
<feature type="region of interest" description="Disordered" evidence="1">
    <location>
        <begin position="1"/>
        <end position="74"/>
    </location>
</feature>
<dbReference type="EMBL" id="CYGX02000099">
    <property type="protein sequence ID" value="SIT48383.1"/>
    <property type="molecule type" value="Genomic_DNA"/>
</dbReference>
<protein>
    <submittedName>
        <fullName evidence="2">Uncharacterized protein</fullName>
    </submittedName>
</protein>
<dbReference type="STRING" id="1247936.BN2475_990011"/>
<dbReference type="Proteomes" id="UP000187012">
    <property type="component" value="Unassembled WGS sequence"/>
</dbReference>
<proteinExistence type="predicted"/>
<feature type="compositionally biased region" description="Low complexity" evidence="1">
    <location>
        <begin position="51"/>
        <end position="61"/>
    </location>
</feature>
<accession>A0A1N7SLU5</accession>
<sequence>MQPYPGAQRQRAFSSRPHGGEENAGDPLRDLSRREWREKLESDKEGEMARGRSQPGPSSSRPDTHYRPGYLSLPVNNGSLAECVKLMQGGNRDG</sequence>
<evidence type="ECO:0000313" key="3">
    <source>
        <dbReference type="Proteomes" id="UP000187012"/>
    </source>
</evidence>
<reference evidence="2 3" key="1">
    <citation type="submission" date="2016-12" db="EMBL/GenBank/DDBJ databases">
        <authorList>
            <person name="Song W.-J."/>
            <person name="Kurnit D.M."/>
        </authorList>
    </citation>
    <scope>NUCLEOTIDE SEQUENCE [LARGE SCALE GENOMIC DNA]</scope>
    <source>
        <strain evidence="2 3">STM7296</strain>
    </source>
</reference>
<evidence type="ECO:0000313" key="2">
    <source>
        <dbReference type="EMBL" id="SIT48383.1"/>
    </source>
</evidence>
<organism evidence="2 3">
    <name type="scientific">Paraburkholderia ribeironis</name>
    <dbReference type="NCBI Taxonomy" id="1247936"/>
    <lineage>
        <taxon>Bacteria</taxon>
        <taxon>Pseudomonadati</taxon>
        <taxon>Pseudomonadota</taxon>
        <taxon>Betaproteobacteria</taxon>
        <taxon>Burkholderiales</taxon>
        <taxon>Burkholderiaceae</taxon>
        <taxon>Paraburkholderia</taxon>
    </lineage>
</organism>
<name>A0A1N7SLU5_9BURK</name>
<dbReference type="AlphaFoldDB" id="A0A1N7SLU5"/>
<keyword evidence="3" id="KW-1185">Reference proteome</keyword>